<feature type="non-terminal residue" evidence="1">
    <location>
        <position position="1"/>
    </location>
</feature>
<reference evidence="1" key="1">
    <citation type="submission" date="2016-05" db="EMBL/GenBank/DDBJ databases">
        <authorList>
            <person name="Lavstsen T."/>
            <person name="Jespersen J.S."/>
        </authorList>
    </citation>
    <scope>NUCLEOTIDE SEQUENCE</scope>
    <source>
        <tissue evidence="1">Brain</tissue>
    </source>
</reference>
<keyword evidence="1" id="KW-0371">Homeobox</keyword>
<keyword evidence="1" id="KW-0238">DNA-binding</keyword>
<protein>
    <submittedName>
        <fullName evidence="1">HNF1 homeobox a</fullName>
    </submittedName>
</protein>
<evidence type="ECO:0000313" key="1">
    <source>
        <dbReference type="EMBL" id="SBP71863.1"/>
    </source>
</evidence>
<reference evidence="1" key="2">
    <citation type="submission" date="2016-06" db="EMBL/GenBank/DDBJ databases">
        <title>The genome of a short-lived fish provides insights into sex chromosome evolution and the genetic control of aging.</title>
        <authorList>
            <person name="Reichwald K."/>
            <person name="Felder M."/>
            <person name="Petzold A."/>
            <person name="Koch P."/>
            <person name="Groth M."/>
            <person name="Platzer M."/>
        </authorList>
    </citation>
    <scope>NUCLEOTIDE SEQUENCE</scope>
    <source>
        <tissue evidence="1">Brain</tissue>
    </source>
</reference>
<name>A0A1A8BYH0_NOTKA</name>
<proteinExistence type="predicted"/>
<dbReference type="AlphaFoldDB" id="A0A1A8BYH0"/>
<sequence length="74" mass="8333">RRILYTCSHTHLDQLLLRAWSCILPPRQNVISLTSSHLHPQTSAPTCLHKWSPQHSKTFSGSFVSPALQLDSKA</sequence>
<dbReference type="EMBL" id="HADZ01007922">
    <property type="protein sequence ID" value="SBP71863.1"/>
    <property type="molecule type" value="Transcribed_RNA"/>
</dbReference>
<dbReference type="GO" id="GO:0003677">
    <property type="term" value="F:DNA binding"/>
    <property type="evidence" value="ECO:0007669"/>
    <property type="project" value="UniProtKB-KW"/>
</dbReference>
<organism evidence="1">
    <name type="scientific">Nothobranchius kadleci</name>
    <name type="common">African annual killifish</name>
    <dbReference type="NCBI Taxonomy" id="1051664"/>
    <lineage>
        <taxon>Eukaryota</taxon>
        <taxon>Metazoa</taxon>
        <taxon>Chordata</taxon>
        <taxon>Craniata</taxon>
        <taxon>Vertebrata</taxon>
        <taxon>Euteleostomi</taxon>
        <taxon>Actinopterygii</taxon>
        <taxon>Neopterygii</taxon>
        <taxon>Teleostei</taxon>
        <taxon>Neoteleostei</taxon>
        <taxon>Acanthomorphata</taxon>
        <taxon>Ovalentaria</taxon>
        <taxon>Atherinomorphae</taxon>
        <taxon>Cyprinodontiformes</taxon>
        <taxon>Nothobranchiidae</taxon>
        <taxon>Nothobranchius</taxon>
    </lineage>
</organism>
<accession>A0A1A8BYH0</accession>
<gene>
    <name evidence="1" type="primary">HNF1A</name>
</gene>